<dbReference type="RefSeq" id="WP_120257047.1">
    <property type="nucleotide sequence ID" value="NZ_RAPY01000001.1"/>
</dbReference>
<keyword evidence="1" id="KW-0812">Transmembrane</keyword>
<dbReference type="PIRSF" id="PIRSF018266">
    <property type="entry name" value="FecR"/>
    <property type="match status" value="1"/>
</dbReference>
<organism evidence="4 5">
    <name type="scientific">Sphingobacterium detergens</name>
    <dbReference type="NCBI Taxonomy" id="1145106"/>
    <lineage>
        <taxon>Bacteria</taxon>
        <taxon>Pseudomonadati</taxon>
        <taxon>Bacteroidota</taxon>
        <taxon>Sphingobacteriia</taxon>
        <taxon>Sphingobacteriales</taxon>
        <taxon>Sphingobacteriaceae</taxon>
        <taxon>Sphingobacterium</taxon>
    </lineage>
</organism>
<dbReference type="InterPro" id="IPR006860">
    <property type="entry name" value="FecR"/>
</dbReference>
<dbReference type="EMBL" id="RAPY01000001">
    <property type="protein sequence ID" value="RKE55236.1"/>
    <property type="molecule type" value="Genomic_DNA"/>
</dbReference>
<dbReference type="Proteomes" id="UP000286246">
    <property type="component" value="Unassembled WGS sequence"/>
</dbReference>
<evidence type="ECO:0000259" key="2">
    <source>
        <dbReference type="Pfam" id="PF04773"/>
    </source>
</evidence>
<dbReference type="Gene3D" id="2.60.120.1440">
    <property type="match status" value="1"/>
</dbReference>
<evidence type="ECO:0000256" key="1">
    <source>
        <dbReference type="SAM" id="Phobius"/>
    </source>
</evidence>
<dbReference type="GO" id="GO:0016989">
    <property type="term" value="F:sigma factor antagonist activity"/>
    <property type="evidence" value="ECO:0007669"/>
    <property type="project" value="TreeGrafter"/>
</dbReference>
<dbReference type="PANTHER" id="PTHR30273:SF2">
    <property type="entry name" value="PROTEIN FECR"/>
    <property type="match status" value="1"/>
</dbReference>
<name>A0A420BEW4_SPHD1</name>
<comment type="caution">
    <text evidence="4">The sequence shown here is derived from an EMBL/GenBank/DDBJ whole genome shotgun (WGS) entry which is preliminary data.</text>
</comment>
<dbReference type="PANTHER" id="PTHR30273">
    <property type="entry name" value="PERIPLASMIC SIGNAL SENSOR AND SIGMA FACTOR ACTIVATOR FECR-RELATED"/>
    <property type="match status" value="1"/>
</dbReference>
<dbReference type="Gene3D" id="3.55.50.30">
    <property type="match status" value="1"/>
</dbReference>
<evidence type="ECO:0000259" key="3">
    <source>
        <dbReference type="Pfam" id="PF16344"/>
    </source>
</evidence>
<gene>
    <name evidence="4" type="ORF">DFQ12_0066</name>
</gene>
<evidence type="ECO:0000313" key="5">
    <source>
        <dbReference type="Proteomes" id="UP000286246"/>
    </source>
</evidence>
<dbReference type="Pfam" id="PF04773">
    <property type="entry name" value="FecR"/>
    <property type="match status" value="1"/>
</dbReference>
<proteinExistence type="predicted"/>
<accession>A0A420BEW4</accession>
<dbReference type="InterPro" id="IPR032508">
    <property type="entry name" value="FecR_C"/>
</dbReference>
<reference evidence="4 5" key="1">
    <citation type="submission" date="2018-09" db="EMBL/GenBank/DDBJ databases">
        <title>Genomic Encyclopedia of Type Strains, Phase III (KMG-III): the genomes of soil and plant-associated and newly described type strains.</title>
        <authorList>
            <person name="Whitman W."/>
        </authorList>
    </citation>
    <scope>NUCLEOTIDE SEQUENCE [LARGE SCALE GENOMIC DNA]</scope>
    <source>
        <strain evidence="4 5">CECT 7938</strain>
    </source>
</reference>
<keyword evidence="5" id="KW-1185">Reference proteome</keyword>
<dbReference type="Pfam" id="PF16344">
    <property type="entry name" value="FecR_C"/>
    <property type="match status" value="1"/>
</dbReference>
<feature type="domain" description="FecR protein" evidence="2">
    <location>
        <begin position="138"/>
        <end position="232"/>
    </location>
</feature>
<keyword evidence="1" id="KW-1133">Transmembrane helix</keyword>
<sequence length="362" mass="41501">MNQDQFLDLLNRQLEGTLNPEEKRLLEKLINEDSRNKVLYNFIVSKVQSSQSSIPNTESAFDQIWQQIESTESEINTVKSEEIATPSLRLSLFETLKLKVKQVGYPFYLAAASVLIILSTGIWWYKHQARSIEYGMHYSSAKGEKRILNLPDGSTVWLNGDSKLYLAKGFNKKDRHVKLIGEGFFSVAKDKRHPFIVSYKDAEVKVLGTKFNIRAYPDEHKIQTSLVEGAIEMTDRTNGETYRMIPGEKITIAEKLVQQALRKTRIPLVQRTELQIQEGEKMPSETLWLENKLSFEGDPMSIVASKISKWYNRNIIINNTELENTTFTGTMEGYNLDMALKTITLANPAIRVKHENDTIILY</sequence>
<keyword evidence="1" id="KW-0472">Membrane</keyword>
<feature type="transmembrane region" description="Helical" evidence="1">
    <location>
        <begin position="105"/>
        <end position="125"/>
    </location>
</feature>
<dbReference type="InterPro" id="IPR012373">
    <property type="entry name" value="Ferrdict_sens_TM"/>
</dbReference>
<feature type="domain" description="Protein FecR C-terminal" evidence="3">
    <location>
        <begin position="292"/>
        <end position="361"/>
    </location>
</feature>
<dbReference type="AlphaFoldDB" id="A0A420BEW4"/>
<protein>
    <submittedName>
        <fullName evidence="4">FecR family protein</fullName>
    </submittedName>
</protein>
<dbReference type="OrthoDB" id="1523735at2"/>
<evidence type="ECO:0000313" key="4">
    <source>
        <dbReference type="EMBL" id="RKE55236.1"/>
    </source>
</evidence>